<evidence type="ECO:0000256" key="3">
    <source>
        <dbReference type="HAMAP-Rule" id="MF_00385"/>
    </source>
</evidence>
<gene>
    <name evidence="3" type="primary">rpsP</name>
    <name evidence="4" type="ORF">A3C17_00245</name>
</gene>
<dbReference type="SUPFAM" id="SSF54565">
    <property type="entry name" value="Ribosomal protein S16"/>
    <property type="match status" value="1"/>
</dbReference>
<comment type="similarity">
    <text evidence="3">Belongs to the bacterial ribosomal protein bS16 family.</text>
</comment>
<dbReference type="GO" id="GO:0015935">
    <property type="term" value="C:small ribosomal subunit"/>
    <property type="evidence" value="ECO:0007669"/>
    <property type="project" value="TreeGrafter"/>
</dbReference>
<dbReference type="GO" id="GO:0006412">
    <property type="term" value="P:translation"/>
    <property type="evidence" value="ECO:0007669"/>
    <property type="project" value="UniProtKB-UniRule"/>
</dbReference>
<reference evidence="4 5" key="1">
    <citation type="journal article" date="2016" name="Nat. Commun.">
        <title>Thousands of microbial genomes shed light on interconnected biogeochemical processes in an aquifer system.</title>
        <authorList>
            <person name="Anantharaman K."/>
            <person name="Brown C.T."/>
            <person name="Hug L.A."/>
            <person name="Sharon I."/>
            <person name="Castelle C.J."/>
            <person name="Probst A.J."/>
            <person name="Thomas B.C."/>
            <person name="Singh A."/>
            <person name="Wilkins M.J."/>
            <person name="Karaoz U."/>
            <person name="Brodie E.L."/>
            <person name="Williams K.H."/>
            <person name="Hubbard S.S."/>
            <person name="Banfield J.F."/>
        </authorList>
    </citation>
    <scope>NUCLEOTIDE SEQUENCE [LARGE SCALE GENOMIC DNA]</scope>
</reference>
<dbReference type="EMBL" id="MGDX01000020">
    <property type="protein sequence ID" value="OGL70891.1"/>
    <property type="molecule type" value="Genomic_DNA"/>
</dbReference>
<dbReference type="GO" id="GO:0003735">
    <property type="term" value="F:structural constituent of ribosome"/>
    <property type="evidence" value="ECO:0007669"/>
    <property type="project" value="InterPro"/>
</dbReference>
<dbReference type="InterPro" id="IPR020592">
    <property type="entry name" value="Ribosomal_bS16_CS"/>
</dbReference>
<dbReference type="Gene3D" id="3.30.1320.10">
    <property type="match status" value="1"/>
</dbReference>
<organism evidence="4 5">
    <name type="scientific">Candidatus Uhrbacteria bacterium RIFCSPHIGHO2_02_FULL_53_13</name>
    <dbReference type="NCBI Taxonomy" id="1802389"/>
    <lineage>
        <taxon>Bacteria</taxon>
        <taxon>Candidatus Uhriibacteriota</taxon>
    </lineage>
</organism>
<evidence type="ECO:0000313" key="5">
    <source>
        <dbReference type="Proteomes" id="UP000177097"/>
    </source>
</evidence>
<evidence type="ECO:0000256" key="2">
    <source>
        <dbReference type="ARBA" id="ARBA00023274"/>
    </source>
</evidence>
<dbReference type="InterPro" id="IPR023803">
    <property type="entry name" value="Ribosomal_bS16_dom_sf"/>
</dbReference>
<accession>A0A1F7TY02</accession>
<dbReference type="PANTHER" id="PTHR12919">
    <property type="entry name" value="30S RIBOSOMAL PROTEIN S16"/>
    <property type="match status" value="1"/>
</dbReference>
<comment type="caution">
    <text evidence="4">The sequence shown here is derived from an EMBL/GenBank/DDBJ whole genome shotgun (WGS) entry which is preliminary data.</text>
</comment>
<dbReference type="PROSITE" id="PS00732">
    <property type="entry name" value="RIBOSOMAL_S16"/>
    <property type="match status" value="1"/>
</dbReference>
<keyword evidence="1 3" id="KW-0689">Ribosomal protein</keyword>
<evidence type="ECO:0000256" key="1">
    <source>
        <dbReference type="ARBA" id="ARBA00022980"/>
    </source>
</evidence>
<dbReference type="PANTHER" id="PTHR12919:SF20">
    <property type="entry name" value="SMALL RIBOSOMAL SUBUNIT PROTEIN BS16M"/>
    <property type="match status" value="1"/>
</dbReference>
<evidence type="ECO:0000313" key="4">
    <source>
        <dbReference type="EMBL" id="OGL70891.1"/>
    </source>
</evidence>
<name>A0A1F7TY02_9BACT</name>
<dbReference type="STRING" id="1802389.A3C17_00245"/>
<dbReference type="InterPro" id="IPR000307">
    <property type="entry name" value="Ribosomal_bS16"/>
</dbReference>
<dbReference type="Pfam" id="PF00886">
    <property type="entry name" value="Ribosomal_S16"/>
    <property type="match status" value="1"/>
</dbReference>
<dbReference type="AlphaFoldDB" id="A0A1F7TY02"/>
<dbReference type="GO" id="GO:0005737">
    <property type="term" value="C:cytoplasm"/>
    <property type="evidence" value="ECO:0007669"/>
    <property type="project" value="UniProtKB-ARBA"/>
</dbReference>
<dbReference type="HAMAP" id="MF_00385">
    <property type="entry name" value="Ribosomal_bS16"/>
    <property type="match status" value="1"/>
</dbReference>
<dbReference type="Proteomes" id="UP000177097">
    <property type="component" value="Unassembled WGS sequence"/>
</dbReference>
<protein>
    <recommendedName>
        <fullName evidence="3">Small ribosomal subunit protein bS16</fullName>
    </recommendedName>
</protein>
<sequence>MLTIRLTRVGRKNAPAYRVVVMEKSKAPSSRNLEILGHYNPRIQPKLLELKEDRIQYWLGVGAQPSDTVKNLLIGAGMIKGEKAKAVKISKKRQKKLDDKAATTLAATEEAKAKAAEATAKEAEITEPVSVATE</sequence>
<dbReference type="NCBIfam" id="TIGR00002">
    <property type="entry name" value="S16"/>
    <property type="match status" value="1"/>
</dbReference>
<keyword evidence="2 3" id="KW-0687">Ribonucleoprotein</keyword>
<proteinExistence type="inferred from homology"/>